<feature type="domain" description="DUF6460" evidence="2">
    <location>
        <begin position="60"/>
        <end position="90"/>
    </location>
</feature>
<keyword evidence="1" id="KW-0812">Transmembrane</keyword>
<evidence type="ECO:0000259" key="2">
    <source>
        <dbReference type="Pfam" id="PF20061"/>
    </source>
</evidence>
<comment type="caution">
    <text evidence="3">The sequence shown here is derived from an EMBL/GenBank/DDBJ whole genome shotgun (WGS) entry which is preliminary data.</text>
</comment>
<reference evidence="3" key="1">
    <citation type="journal article" date="2014" name="Int. J. Syst. Evol. Microbiol.">
        <title>Complete genome sequence of Corynebacterium casei LMG S-19264T (=DSM 44701T), isolated from a smear-ripened cheese.</title>
        <authorList>
            <consortium name="US DOE Joint Genome Institute (JGI-PGF)"/>
            <person name="Walter F."/>
            <person name="Albersmeier A."/>
            <person name="Kalinowski J."/>
            <person name="Ruckert C."/>
        </authorList>
    </citation>
    <scope>NUCLEOTIDE SEQUENCE</scope>
    <source>
        <strain evidence="3">CGMCC 1.15254</strain>
    </source>
</reference>
<dbReference type="RefSeq" id="WP_188660005.1">
    <property type="nucleotide sequence ID" value="NZ_BMHV01000001.1"/>
</dbReference>
<proteinExistence type="predicted"/>
<keyword evidence="1" id="KW-1133">Transmembrane helix</keyword>
<sequence length="96" mass="10623">MGEVTKYNEDTKAQAIGKTILKLAVVSLIVGLVMSWFDITPQSILENFGETVTKAYATLTGWLRWMVPYILLGATIVIPIWAILALLRLGGRKKSD</sequence>
<gene>
    <name evidence="3" type="ORF">GCM10011332_01390</name>
</gene>
<dbReference type="EMBL" id="BMHV01000001">
    <property type="protein sequence ID" value="GGF51857.1"/>
    <property type="molecule type" value="Genomic_DNA"/>
</dbReference>
<evidence type="ECO:0000313" key="4">
    <source>
        <dbReference type="Proteomes" id="UP000632498"/>
    </source>
</evidence>
<keyword evidence="4" id="KW-1185">Reference proteome</keyword>
<dbReference type="Pfam" id="PF20061">
    <property type="entry name" value="DUF6460"/>
    <property type="match status" value="1"/>
</dbReference>
<protein>
    <recommendedName>
        <fullName evidence="2">DUF6460 domain-containing protein</fullName>
    </recommendedName>
</protein>
<dbReference type="InterPro" id="IPR045594">
    <property type="entry name" value="DUF6460"/>
</dbReference>
<reference evidence="3" key="2">
    <citation type="submission" date="2020-09" db="EMBL/GenBank/DDBJ databases">
        <authorList>
            <person name="Sun Q."/>
            <person name="Zhou Y."/>
        </authorList>
    </citation>
    <scope>NUCLEOTIDE SEQUENCE</scope>
    <source>
        <strain evidence="3">CGMCC 1.15254</strain>
    </source>
</reference>
<feature type="transmembrane region" description="Helical" evidence="1">
    <location>
        <begin position="66"/>
        <end position="87"/>
    </location>
</feature>
<name>A0A917BMJ4_9PROT</name>
<feature type="transmembrane region" description="Helical" evidence="1">
    <location>
        <begin position="20"/>
        <end position="37"/>
    </location>
</feature>
<keyword evidence="1" id="KW-0472">Membrane</keyword>
<dbReference type="AlphaFoldDB" id="A0A917BMJ4"/>
<dbReference type="Proteomes" id="UP000632498">
    <property type="component" value="Unassembled WGS sequence"/>
</dbReference>
<accession>A0A917BMJ4</accession>
<evidence type="ECO:0000313" key="3">
    <source>
        <dbReference type="EMBL" id="GGF51857.1"/>
    </source>
</evidence>
<evidence type="ECO:0000256" key="1">
    <source>
        <dbReference type="SAM" id="Phobius"/>
    </source>
</evidence>
<organism evidence="3 4">
    <name type="scientific">Terasakiella brassicae</name>
    <dbReference type="NCBI Taxonomy" id="1634917"/>
    <lineage>
        <taxon>Bacteria</taxon>
        <taxon>Pseudomonadati</taxon>
        <taxon>Pseudomonadota</taxon>
        <taxon>Alphaproteobacteria</taxon>
        <taxon>Rhodospirillales</taxon>
        <taxon>Terasakiellaceae</taxon>
        <taxon>Terasakiella</taxon>
    </lineage>
</organism>